<dbReference type="Gene3D" id="3.30.70.270">
    <property type="match status" value="1"/>
</dbReference>
<dbReference type="Pfam" id="PF17917">
    <property type="entry name" value="RT_RNaseH"/>
    <property type="match status" value="1"/>
</dbReference>
<feature type="region of interest" description="Disordered" evidence="8">
    <location>
        <begin position="197"/>
        <end position="222"/>
    </location>
</feature>
<dbReference type="InterPro" id="IPR043502">
    <property type="entry name" value="DNA/RNA_pol_sf"/>
</dbReference>
<dbReference type="GO" id="GO:0003964">
    <property type="term" value="F:RNA-directed DNA polymerase activity"/>
    <property type="evidence" value="ECO:0007669"/>
    <property type="project" value="UniProtKB-KW"/>
</dbReference>
<feature type="domain" description="Reverse transcriptase RNase H-like" evidence="9">
    <location>
        <begin position="82"/>
        <end position="189"/>
    </location>
</feature>
<dbReference type="InterPro" id="IPR041588">
    <property type="entry name" value="Integrase_H2C2"/>
</dbReference>
<organism evidence="11 12">
    <name type="scientific">Champsocephalus esox</name>
    <name type="common">pike icefish</name>
    <dbReference type="NCBI Taxonomy" id="159716"/>
    <lineage>
        <taxon>Eukaryota</taxon>
        <taxon>Metazoa</taxon>
        <taxon>Chordata</taxon>
        <taxon>Craniata</taxon>
        <taxon>Vertebrata</taxon>
        <taxon>Euteleostomi</taxon>
        <taxon>Actinopterygii</taxon>
        <taxon>Neopterygii</taxon>
        <taxon>Teleostei</taxon>
        <taxon>Neoteleostei</taxon>
        <taxon>Acanthomorphata</taxon>
        <taxon>Eupercaria</taxon>
        <taxon>Perciformes</taxon>
        <taxon>Notothenioidei</taxon>
        <taxon>Channichthyidae</taxon>
        <taxon>Champsocephalus</taxon>
    </lineage>
</organism>
<evidence type="ECO:0000313" key="11">
    <source>
        <dbReference type="EMBL" id="KAK5885228.1"/>
    </source>
</evidence>
<dbReference type="GO" id="GO:0004519">
    <property type="term" value="F:endonuclease activity"/>
    <property type="evidence" value="ECO:0007669"/>
    <property type="project" value="UniProtKB-KW"/>
</dbReference>
<evidence type="ECO:0000256" key="5">
    <source>
        <dbReference type="ARBA" id="ARBA00022801"/>
    </source>
</evidence>
<dbReference type="CDD" id="cd09274">
    <property type="entry name" value="RNase_HI_RT_Ty3"/>
    <property type="match status" value="1"/>
</dbReference>
<evidence type="ECO:0000259" key="10">
    <source>
        <dbReference type="Pfam" id="PF17921"/>
    </source>
</evidence>
<dbReference type="EMBL" id="JAULUE010002060">
    <property type="protein sequence ID" value="KAK5885228.1"/>
    <property type="molecule type" value="Genomic_DNA"/>
</dbReference>
<evidence type="ECO:0000313" key="12">
    <source>
        <dbReference type="Proteomes" id="UP001335648"/>
    </source>
</evidence>
<evidence type="ECO:0000256" key="8">
    <source>
        <dbReference type="SAM" id="MobiDB-lite"/>
    </source>
</evidence>
<gene>
    <name evidence="11" type="ORF">CesoFtcFv8_018960</name>
</gene>
<proteinExistence type="predicted"/>
<evidence type="ECO:0000256" key="4">
    <source>
        <dbReference type="ARBA" id="ARBA00022759"/>
    </source>
</evidence>
<dbReference type="PANTHER" id="PTHR37984">
    <property type="entry name" value="PROTEIN CBG26694"/>
    <property type="match status" value="1"/>
</dbReference>
<evidence type="ECO:0000256" key="1">
    <source>
        <dbReference type="ARBA" id="ARBA00022679"/>
    </source>
</evidence>
<keyword evidence="2" id="KW-0548">Nucleotidyltransferase</keyword>
<evidence type="ECO:0000256" key="2">
    <source>
        <dbReference type="ARBA" id="ARBA00022695"/>
    </source>
</evidence>
<dbReference type="SUPFAM" id="SSF56672">
    <property type="entry name" value="DNA/RNA polymerases"/>
    <property type="match status" value="1"/>
</dbReference>
<dbReference type="PANTHER" id="PTHR37984:SF5">
    <property type="entry name" value="PROTEIN NYNRIN-LIKE"/>
    <property type="match status" value="1"/>
</dbReference>
<dbReference type="AlphaFoldDB" id="A0AAN8BI17"/>
<evidence type="ECO:0000256" key="7">
    <source>
        <dbReference type="ARBA" id="ARBA00039658"/>
    </source>
</evidence>
<dbReference type="FunFam" id="3.10.20.370:FF:000003">
    <property type="entry name" value="Transposon Tf2-6 polyprotein"/>
    <property type="match status" value="1"/>
</dbReference>
<dbReference type="InterPro" id="IPR043128">
    <property type="entry name" value="Rev_trsase/Diguanyl_cyclase"/>
</dbReference>
<dbReference type="Gene3D" id="1.10.340.70">
    <property type="match status" value="1"/>
</dbReference>
<keyword evidence="5" id="KW-0378">Hydrolase</keyword>
<dbReference type="Pfam" id="PF17921">
    <property type="entry name" value="Integrase_H2C2"/>
    <property type="match status" value="1"/>
</dbReference>
<sequence length="310" mass="35399">MDPAKVSDVANWPTPDNRKKVQQFLGFANFYRRSLRNFSAIASPLHALTSPHVQFVWNPQAEKSFLELKRRFTTAPILTGPDRHRQFVVEVDASNDGVGAILSQISAGDNKVHPCAYLSRKLSSAERNYDVGNRELLAVKIALEEWRHWLEGAEQDFLVWTDHKNLQYIRKVKRLNSRQARWALFFNRFRFTLSYRPGSQNGKPDALSRMYDPEPSPKSPDPILRPDRVIGSVTWPIEAKVKQANSGNPVPKGCPQNRLFVPGTLRSKVIHWAHTSVLSCHSGTKRTLFMVKHRFWWPAMGTDVAEYVAA</sequence>
<keyword evidence="1" id="KW-0808">Transferase</keyword>
<dbReference type="Proteomes" id="UP001335648">
    <property type="component" value="Unassembled WGS sequence"/>
</dbReference>
<dbReference type="InterPro" id="IPR050951">
    <property type="entry name" value="Retrovirus_Pol_polyprotein"/>
</dbReference>
<keyword evidence="6" id="KW-0695">RNA-directed DNA polymerase</keyword>
<keyword evidence="4" id="KW-0255">Endonuclease</keyword>
<keyword evidence="12" id="KW-1185">Reference proteome</keyword>
<keyword evidence="3" id="KW-0540">Nuclease</keyword>
<name>A0AAN8BI17_9TELE</name>
<dbReference type="InterPro" id="IPR041373">
    <property type="entry name" value="RT_RNaseH"/>
</dbReference>
<evidence type="ECO:0000259" key="9">
    <source>
        <dbReference type="Pfam" id="PF17917"/>
    </source>
</evidence>
<evidence type="ECO:0000256" key="6">
    <source>
        <dbReference type="ARBA" id="ARBA00022918"/>
    </source>
</evidence>
<accession>A0AAN8BI17</accession>
<evidence type="ECO:0000256" key="3">
    <source>
        <dbReference type="ARBA" id="ARBA00022722"/>
    </source>
</evidence>
<dbReference type="GO" id="GO:0016787">
    <property type="term" value="F:hydrolase activity"/>
    <property type="evidence" value="ECO:0007669"/>
    <property type="project" value="UniProtKB-KW"/>
</dbReference>
<reference evidence="11 12" key="1">
    <citation type="journal article" date="2023" name="Mol. Biol. Evol.">
        <title>Genomics of Secondarily Temperate Adaptation in the Only Non-Antarctic Icefish.</title>
        <authorList>
            <person name="Rivera-Colon A.G."/>
            <person name="Rayamajhi N."/>
            <person name="Minhas B.F."/>
            <person name="Madrigal G."/>
            <person name="Bilyk K.T."/>
            <person name="Yoon V."/>
            <person name="Hune M."/>
            <person name="Gregory S."/>
            <person name="Cheng C.H.C."/>
            <person name="Catchen J.M."/>
        </authorList>
    </citation>
    <scope>NUCLEOTIDE SEQUENCE [LARGE SCALE GENOMIC DNA]</scope>
    <source>
        <strain evidence="11">JC2023a</strain>
    </source>
</reference>
<protein>
    <recommendedName>
        <fullName evidence="7">Gypsy retrotransposon integrase-like protein 1</fullName>
    </recommendedName>
</protein>
<dbReference type="FunFam" id="3.30.70.270:FF:000020">
    <property type="entry name" value="Transposon Tf2-6 polyprotein-like Protein"/>
    <property type="match status" value="1"/>
</dbReference>
<comment type="caution">
    <text evidence="11">The sequence shown here is derived from an EMBL/GenBank/DDBJ whole genome shotgun (WGS) entry which is preliminary data.</text>
</comment>
<feature type="domain" description="Integrase zinc-binding" evidence="10">
    <location>
        <begin position="261"/>
        <end position="309"/>
    </location>
</feature>